<sequence>MVIDAAVKELFPPHLLNNVPQTMFERQVLHAHDRAFEEQRFAPMLWDILFEKIKDKPLKSKVYNAFEAGRREAALTGSGAERSPAEDFINAWVVASLRELQQQGQ</sequence>
<organism evidence="1 2">
    <name type="scientific">Symbiodinium pilosum</name>
    <name type="common">Dinoflagellate</name>
    <dbReference type="NCBI Taxonomy" id="2952"/>
    <lineage>
        <taxon>Eukaryota</taxon>
        <taxon>Sar</taxon>
        <taxon>Alveolata</taxon>
        <taxon>Dinophyceae</taxon>
        <taxon>Suessiales</taxon>
        <taxon>Symbiodiniaceae</taxon>
        <taxon>Symbiodinium</taxon>
    </lineage>
</organism>
<dbReference type="Proteomes" id="UP000649617">
    <property type="component" value="Unassembled WGS sequence"/>
</dbReference>
<dbReference type="EMBL" id="CAJNIZ010043940">
    <property type="protein sequence ID" value="CAE7673451.1"/>
    <property type="molecule type" value="Genomic_DNA"/>
</dbReference>
<reference evidence="1" key="1">
    <citation type="submission" date="2021-02" db="EMBL/GenBank/DDBJ databases">
        <authorList>
            <person name="Dougan E. K."/>
            <person name="Rhodes N."/>
            <person name="Thang M."/>
            <person name="Chan C."/>
        </authorList>
    </citation>
    <scope>NUCLEOTIDE SEQUENCE</scope>
</reference>
<proteinExistence type="predicted"/>
<comment type="caution">
    <text evidence="1">The sequence shown here is derived from an EMBL/GenBank/DDBJ whole genome shotgun (WGS) entry which is preliminary data.</text>
</comment>
<name>A0A812WB19_SYMPI</name>
<keyword evidence="2" id="KW-1185">Reference proteome</keyword>
<dbReference type="OrthoDB" id="424404at2759"/>
<accession>A0A812WB19</accession>
<gene>
    <name evidence="1" type="primary">SLC12A7</name>
    <name evidence="1" type="ORF">SPIL2461_LOCUS18623</name>
</gene>
<dbReference type="AlphaFoldDB" id="A0A812WB19"/>
<evidence type="ECO:0000313" key="1">
    <source>
        <dbReference type="EMBL" id="CAE7673451.1"/>
    </source>
</evidence>
<evidence type="ECO:0000313" key="2">
    <source>
        <dbReference type="Proteomes" id="UP000649617"/>
    </source>
</evidence>
<protein>
    <submittedName>
        <fullName evidence="1">SLC12A7 protein</fullName>
    </submittedName>
</protein>